<dbReference type="Gene3D" id="1.10.540.10">
    <property type="entry name" value="Acyl-CoA dehydrogenase/oxidase, N-terminal domain"/>
    <property type="match status" value="1"/>
</dbReference>
<gene>
    <name evidence="9" type="ORF">UFOPK3773_00612</name>
</gene>
<proteinExistence type="inferred from homology"/>
<evidence type="ECO:0000256" key="4">
    <source>
        <dbReference type="ARBA" id="ARBA00022827"/>
    </source>
</evidence>
<dbReference type="InterPro" id="IPR013786">
    <property type="entry name" value="AcylCoA_DH/ox_N"/>
</dbReference>
<keyword evidence="5" id="KW-0560">Oxidoreductase</keyword>
<dbReference type="PIRSF" id="PIRSF016578">
    <property type="entry name" value="HsaA"/>
    <property type="match status" value="1"/>
</dbReference>
<dbReference type="SUPFAM" id="SSF56645">
    <property type="entry name" value="Acyl-CoA dehydrogenase NM domain-like"/>
    <property type="match status" value="1"/>
</dbReference>
<keyword evidence="4" id="KW-0274">FAD</keyword>
<dbReference type="FunFam" id="1.20.140.10:FF:000001">
    <property type="entry name" value="Acyl-CoA dehydrogenase"/>
    <property type="match status" value="1"/>
</dbReference>
<dbReference type="InterPro" id="IPR006089">
    <property type="entry name" value="Acyl-CoA_DH_CS"/>
</dbReference>
<sequence length="395" mass="42949">MTGTEDVLEQLSEDEADFVRVVRRFVDQDVIPAVHDIEARNEYPAAFVDTMKKLGVYGMQIPSDYSDSTSSTACFALVTEELARGWMSLAGAVGGHAVMGFIINAFGTDEQRDRLLPPMSTGELRAAMALTEPQGGSDLQAIRTVAKQVDGGYLLNGTKMWITNARHAGVLGVLCKTDPAADPRHRGISILFVPSDTQGVSIPRDLPKLGYRGVESCEVVFDNAFVSAEHLLGGEEGQGFSQMMRGLEVGRIQVAARSVGVAQAALDASVRYAATRETFGVPIWQHQSIGNYLADMATQVLAARVTVMHAARKFDRGERCDLEAGIAKVFASESGLRVAEMALRLHGSAGYSTEYDVERYFRDAPLMIIGEGTNEIQRNLIARRLMRAATVQNKD</sequence>
<evidence type="ECO:0000313" key="9">
    <source>
        <dbReference type="EMBL" id="CAB4937197.1"/>
    </source>
</evidence>
<name>A0A6J7J3I8_9ZZZZ</name>
<evidence type="ECO:0000256" key="5">
    <source>
        <dbReference type="ARBA" id="ARBA00023002"/>
    </source>
</evidence>
<comment type="similarity">
    <text evidence="2">Belongs to the acyl-CoA dehydrogenase family.</text>
</comment>
<dbReference type="InterPro" id="IPR036250">
    <property type="entry name" value="AcylCo_DH-like_C"/>
</dbReference>
<accession>A0A6J7J3I8</accession>
<dbReference type="Gene3D" id="2.40.110.10">
    <property type="entry name" value="Butyryl-CoA Dehydrogenase, subunit A, domain 2"/>
    <property type="match status" value="1"/>
</dbReference>
<evidence type="ECO:0000256" key="3">
    <source>
        <dbReference type="ARBA" id="ARBA00022630"/>
    </source>
</evidence>
<evidence type="ECO:0000259" key="6">
    <source>
        <dbReference type="Pfam" id="PF00441"/>
    </source>
</evidence>
<dbReference type="InterPro" id="IPR006091">
    <property type="entry name" value="Acyl-CoA_Oxase/DH_mid-dom"/>
</dbReference>
<dbReference type="GO" id="GO:0050660">
    <property type="term" value="F:flavin adenine dinucleotide binding"/>
    <property type="evidence" value="ECO:0007669"/>
    <property type="project" value="InterPro"/>
</dbReference>
<dbReference type="InterPro" id="IPR037069">
    <property type="entry name" value="AcylCoA_DH/ox_N_sf"/>
</dbReference>
<evidence type="ECO:0000259" key="8">
    <source>
        <dbReference type="Pfam" id="PF02771"/>
    </source>
</evidence>
<evidence type="ECO:0000256" key="1">
    <source>
        <dbReference type="ARBA" id="ARBA00001974"/>
    </source>
</evidence>
<feature type="domain" description="Acyl-CoA oxidase/dehydrogenase middle" evidence="7">
    <location>
        <begin position="127"/>
        <end position="223"/>
    </location>
</feature>
<comment type="cofactor">
    <cofactor evidence="1">
        <name>FAD</name>
        <dbReference type="ChEBI" id="CHEBI:57692"/>
    </cofactor>
</comment>
<dbReference type="AlphaFoldDB" id="A0A6J7J3I8"/>
<dbReference type="SUPFAM" id="SSF47203">
    <property type="entry name" value="Acyl-CoA dehydrogenase C-terminal domain-like"/>
    <property type="match status" value="1"/>
</dbReference>
<dbReference type="InterPro" id="IPR009100">
    <property type="entry name" value="AcylCoA_DH/oxidase_NM_dom_sf"/>
</dbReference>
<dbReference type="Pfam" id="PF02771">
    <property type="entry name" value="Acyl-CoA_dh_N"/>
    <property type="match status" value="1"/>
</dbReference>
<dbReference type="GO" id="GO:0003995">
    <property type="term" value="F:acyl-CoA dehydrogenase activity"/>
    <property type="evidence" value="ECO:0007669"/>
    <property type="project" value="InterPro"/>
</dbReference>
<dbReference type="PANTHER" id="PTHR43884:SF12">
    <property type="entry name" value="ISOVALERYL-COA DEHYDROGENASE, MITOCHONDRIAL-RELATED"/>
    <property type="match status" value="1"/>
</dbReference>
<organism evidence="9">
    <name type="scientific">freshwater metagenome</name>
    <dbReference type="NCBI Taxonomy" id="449393"/>
    <lineage>
        <taxon>unclassified sequences</taxon>
        <taxon>metagenomes</taxon>
        <taxon>ecological metagenomes</taxon>
    </lineage>
</organism>
<dbReference type="InterPro" id="IPR046373">
    <property type="entry name" value="Acyl-CoA_Oxase/DH_mid-dom_sf"/>
</dbReference>
<dbReference type="Gene3D" id="1.20.140.10">
    <property type="entry name" value="Butyryl-CoA Dehydrogenase, subunit A, domain 3"/>
    <property type="match status" value="1"/>
</dbReference>
<feature type="domain" description="Acyl-CoA dehydrogenase/oxidase N-terminal" evidence="8">
    <location>
        <begin position="12"/>
        <end position="123"/>
    </location>
</feature>
<dbReference type="PROSITE" id="PS00072">
    <property type="entry name" value="ACYL_COA_DH_1"/>
    <property type="match status" value="1"/>
</dbReference>
<reference evidence="9" key="1">
    <citation type="submission" date="2020-05" db="EMBL/GenBank/DDBJ databases">
        <authorList>
            <person name="Chiriac C."/>
            <person name="Salcher M."/>
            <person name="Ghai R."/>
            <person name="Kavagutti S V."/>
        </authorList>
    </citation>
    <scope>NUCLEOTIDE SEQUENCE</scope>
</reference>
<keyword evidence="3" id="KW-0285">Flavoprotein</keyword>
<evidence type="ECO:0000256" key="2">
    <source>
        <dbReference type="ARBA" id="ARBA00009347"/>
    </source>
</evidence>
<evidence type="ECO:0000259" key="7">
    <source>
        <dbReference type="Pfam" id="PF02770"/>
    </source>
</evidence>
<dbReference type="InterPro" id="IPR009075">
    <property type="entry name" value="AcylCo_DH/oxidase_C"/>
</dbReference>
<dbReference type="PANTHER" id="PTHR43884">
    <property type="entry name" value="ACYL-COA DEHYDROGENASE"/>
    <property type="match status" value="1"/>
</dbReference>
<protein>
    <submittedName>
        <fullName evidence="9">Unannotated protein</fullName>
    </submittedName>
</protein>
<feature type="domain" description="Acyl-CoA dehydrogenase/oxidase C-terminal" evidence="6">
    <location>
        <begin position="237"/>
        <end position="385"/>
    </location>
</feature>
<dbReference type="EMBL" id="CAFBNF010000046">
    <property type="protein sequence ID" value="CAB4937197.1"/>
    <property type="molecule type" value="Genomic_DNA"/>
</dbReference>
<dbReference type="Pfam" id="PF02770">
    <property type="entry name" value="Acyl-CoA_dh_M"/>
    <property type="match status" value="1"/>
</dbReference>
<dbReference type="FunFam" id="2.40.110.10:FF:000002">
    <property type="entry name" value="Acyl-CoA dehydrogenase fadE12"/>
    <property type="match status" value="1"/>
</dbReference>
<dbReference type="Pfam" id="PF00441">
    <property type="entry name" value="Acyl-CoA_dh_1"/>
    <property type="match status" value="1"/>
</dbReference>